<comment type="similarity">
    <text evidence="5">Belongs to the PNP/MTAP phosphorylase family. MTAP subfamily.</text>
</comment>
<dbReference type="NCBIfam" id="NF006599">
    <property type="entry name" value="PRK09136.1"/>
    <property type="match status" value="1"/>
</dbReference>
<feature type="binding site" evidence="5">
    <location>
        <begin position="216"/>
        <end position="218"/>
    </location>
    <ligand>
        <name>substrate</name>
    </ligand>
</feature>
<feature type="binding site" evidence="5">
    <location>
        <position position="193"/>
    </location>
    <ligand>
        <name>phosphate</name>
        <dbReference type="ChEBI" id="CHEBI:43474"/>
    </ligand>
</feature>
<dbReference type="InterPro" id="IPR035994">
    <property type="entry name" value="Nucleoside_phosphorylase_sf"/>
</dbReference>
<comment type="catalytic activity">
    <reaction evidence="5">
        <text>S-methyl-5'-thioadenosine + phosphate = 5-(methylsulfanyl)-alpha-D-ribose 1-phosphate + adenine</text>
        <dbReference type="Rhea" id="RHEA:11852"/>
        <dbReference type="ChEBI" id="CHEBI:16708"/>
        <dbReference type="ChEBI" id="CHEBI:17509"/>
        <dbReference type="ChEBI" id="CHEBI:43474"/>
        <dbReference type="ChEBI" id="CHEBI:58533"/>
        <dbReference type="EC" id="2.4.2.28"/>
    </reaction>
</comment>
<evidence type="ECO:0000256" key="2">
    <source>
        <dbReference type="ARBA" id="ARBA00022679"/>
    </source>
</evidence>
<evidence type="ECO:0000256" key="1">
    <source>
        <dbReference type="ARBA" id="ARBA00022676"/>
    </source>
</evidence>
<dbReference type="NCBIfam" id="NF006334">
    <property type="entry name" value="PRK08564.1"/>
    <property type="match status" value="1"/>
</dbReference>
<dbReference type="CDD" id="cd09010">
    <property type="entry name" value="MTAP_SsMTAPII_like_MTIP"/>
    <property type="match status" value="1"/>
</dbReference>
<feature type="binding site" evidence="5">
    <location>
        <position position="192"/>
    </location>
    <ligand>
        <name>substrate</name>
    </ligand>
</feature>
<feature type="binding site" evidence="5">
    <location>
        <begin position="94"/>
        <end position="95"/>
    </location>
    <ligand>
        <name>phosphate</name>
        <dbReference type="ChEBI" id="CHEBI:43474"/>
    </ligand>
</feature>
<evidence type="ECO:0000256" key="5">
    <source>
        <dbReference type="HAMAP-Rule" id="MF_01963"/>
    </source>
</evidence>
<dbReference type="AlphaFoldDB" id="A0A3S3STB7"/>
<dbReference type="InterPro" id="IPR010044">
    <property type="entry name" value="MTAP"/>
</dbReference>
<dbReference type="GO" id="GO:0019509">
    <property type="term" value="P:L-methionine salvage from methylthioadenosine"/>
    <property type="evidence" value="ECO:0007669"/>
    <property type="project" value="UniProtKB-UniRule"/>
</dbReference>
<dbReference type="NCBIfam" id="TIGR01694">
    <property type="entry name" value="MTAP"/>
    <property type="match status" value="1"/>
</dbReference>
<dbReference type="GO" id="GO:0017061">
    <property type="term" value="F:S-methyl-5-thioadenosine phosphorylase activity"/>
    <property type="evidence" value="ECO:0007669"/>
    <property type="project" value="UniProtKB-UniRule"/>
</dbReference>
<feature type="domain" description="Nucleoside phosphorylase" evidence="6">
    <location>
        <begin position="12"/>
        <end position="249"/>
    </location>
</feature>
<comment type="subunit">
    <text evidence="4 5">Homohexamer. Dimer of a homotrimer.</text>
</comment>
<organism evidence="7 8">
    <name type="scientific">Methanosuratincola subterraneus</name>
    <dbReference type="NCBI Taxonomy" id="2593994"/>
    <lineage>
        <taxon>Archaea</taxon>
        <taxon>Thermoproteota</taxon>
        <taxon>Methanosuratincolia</taxon>
        <taxon>Candidatus Methanomethylicales</taxon>
        <taxon>Candidatus Methanomethylicaceae</taxon>
        <taxon>Candidatus Methanosuratincola (ex Vanwonterghem et al. 2016)</taxon>
    </lineage>
</organism>
<dbReference type="SUPFAM" id="SSF53167">
    <property type="entry name" value="Purine and uridine phosphorylases"/>
    <property type="match status" value="1"/>
</dbReference>
<feature type="site" description="Important for substrate specificity" evidence="5">
    <location>
        <position position="227"/>
    </location>
</feature>
<proteinExistence type="inferred from homology"/>
<gene>
    <name evidence="5" type="primary">mtnP</name>
    <name evidence="7" type="ORF">Metus_0353</name>
</gene>
<dbReference type="FunFam" id="3.40.50.1580:FF:000012">
    <property type="entry name" value="Probable 6-oxopurine nucleoside phosphorylase"/>
    <property type="match status" value="1"/>
</dbReference>
<feature type="binding site" evidence="5">
    <location>
        <begin position="61"/>
        <end position="62"/>
    </location>
    <ligand>
        <name>phosphate</name>
        <dbReference type="ChEBI" id="CHEBI:43474"/>
    </ligand>
</feature>
<feature type="binding site" evidence="5">
    <location>
        <position position="19"/>
    </location>
    <ligand>
        <name>phosphate</name>
        <dbReference type="ChEBI" id="CHEBI:43474"/>
    </ligand>
</feature>
<dbReference type="EC" id="2.4.2.28" evidence="5"/>
<dbReference type="Gene3D" id="3.40.50.1580">
    <property type="entry name" value="Nucleoside phosphorylase domain"/>
    <property type="match status" value="1"/>
</dbReference>
<sequence length="268" mass="29554">MVLGMSFKCNAEIGIIGGSGFYDPAMFDSVSEVKIHTPFGPPSDIISVGDLRGVRVAFLPRHGKRHSIPPHLINYHANIWALRDLGVRRILAPSAVGSLKEEIKPGDLVIPDQFIDFTKNRRYSFYDGAVVGHFSLADPFCPDLNQKVAETARKLGISVHSPACYVCIEGPRFSTRAESRLFRSWGADIIGMTLVPEVVLAREAGICYTTIATVTDYDVWAEKPVTAQEVVETLKSNVEKAKKVIYETIPAISERRCTCDRSSENALV</sequence>
<dbReference type="Proteomes" id="UP000288215">
    <property type="component" value="Unassembled WGS sequence"/>
</dbReference>
<feature type="site" description="Important for substrate specificity" evidence="5">
    <location>
        <position position="174"/>
    </location>
</feature>
<comment type="pathway">
    <text evidence="5">Amino-acid biosynthesis; L-methionine biosynthesis via salvage pathway; S-methyl-5-thio-alpha-D-ribose 1-phosphate from S-methyl-5'-thioadenosine (phosphorylase route): step 1/1.</text>
</comment>
<dbReference type="InterPro" id="IPR000845">
    <property type="entry name" value="Nucleoside_phosphorylase_d"/>
</dbReference>
<protein>
    <recommendedName>
        <fullName evidence="5">S-methyl-5'-thioadenosine phosphorylase</fullName>
        <ecNumber evidence="5">2.4.2.28</ecNumber>
    </recommendedName>
    <alternativeName>
        <fullName evidence="5">5'-methylthioadenosine phosphorylase</fullName>
        <shortName evidence="5">MTA phosphorylase</shortName>
        <shortName evidence="5">MTAP</shortName>
    </alternativeName>
</protein>
<name>A0A3S3STB7_METS7</name>
<dbReference type="PROSITE" id="PS01240">
    <property type="entry name" value="PNP_MTAP_2"/>
    <property type="match status" value="1"/>
</dbReference>
<dbReference type="HAMAP" id="MF_01963">
    <property type="entry name" value="MTAP"/>
    <property type="match status" value="1"/>
</dbReference>
<comment type="function">
    <text evidence="5">Catalyzes the reversible phosphorylation of S-methyl-5'-thioadenosine (MTA) to adenine and 5-methylthioribose-1-phosphate. Involved in the breakdown of MTA, a major by-product of polyamine biosynthesis. Responsible for the first step in the methionine salvage pathway after MTA has been generated from S-adenosylmethionine. Has broad substrate specificity with 6-aminopurine nucleosides as preferred substrates.</text>
</comment>
<evidence type="ECO:0000313" key="7">
    <source>
        <dbReference type="EMBL" id="RWX74328.1"/>
    </source>
</evidence>
<dbReference type="InterPro" id="IPR018099">
    <property type="entry name" value="Purine_phosphorylase-2_CS"/>
</dbReference>
<evidence type="ECO:0000259" key="6">
    <source>
        <dbReference type="Pfam" id="PF01048"/>
    </source>
</evidence>
<keyword evidence="3 5" id="KW-0660">Purine salvage</keyword>
<accession>A0A3S3STB7</accession>
<dbReference type="GO" id="GO:0006166">
    <property type="term" value="P:purine ribonucleoside salvage"/>
    <property type="evidence" value="ECO:0007669"/>
    <property type="project" value="UniProtKB-KW"/>
</dbReference>
<reference evidence="7 8" key="1">
    <citation type="submission" date="2018-12" db="EMBL/GenBank/DDBJ databases">
        <title>The complete genome of the methanogenic archaea of the candidate phylum Verstraetearchaeota, obtained from the metagenome of underground thermal water.</title>
        <authorList>
            <person name="Kadnikov V.V."/>
            <person name="Mardanov A.V."/>
            <person name="Beletsky A.V."/>
            <person name="Karnachuk O.V."/>
            <person name="Ravin N.V."/>
        </authorList>
    </citation>
    <scope>NUCLEOTIDE SEQUENCE [LARGE SCALE GENOMIC DNA]</scope>
    <source>
        <strain evidence="7">Ch88</strain>
    </source>
</reference>
<keyword evidence="1 5" id="KW-0328">Glycosyltransferase</keyword>
<evidence type="ECO:0000313" key="8">
    <source>
        <dbReference type="Proteomes" id="UP000288215"/>
    </source>
</evidence>
<dbReference type="PANTHER" id="PTHR42679">
    <property type="entry name" value="S-METHYL-5'-THIOADENOSINE PHOSPHORYLASE"/>
    <property type="match status" value="1"/>
</dbReference>
<evidence type="ECO:0000256" key="4">
    <source>
        <dbReference type="ARBA" id="ARBA00063054"/>
    </source>
</evidence>
<keyword evidence="2 5" id="KW-0808">Transferase</keyword>
<dbReference type="EMBL" id="RXGA01000001">
    <property type="protein sequence ID" value="RWX74328.1"/>
    <property type="molecule type" value="Genomic_DNA"/>
</dbReference>
<dbReference type="PANTHER" id="PTHR42679:SF3">
    <property type="entry name" value="S-METHYL-5'-THIOADENOSINE PHOSPHORYLASE"/>
    <property type="match status" value="1"/>
</dbReference>
<dbReference type="GO" id="GO:0005829">
    <property type="term" value="C:cytosol"/>
    <property type="evidence" value="ECO:0007669"/>
    <property type="project" value="TreeGrafter"/>
</dbReference>
<dbReference type="UniPathway" id="UPA00904">
    <property type="reaction ID" value="UER00873"/>
</dbReference>
<evidence type="ECO:0000256" key="3">
    <source>
        <dbReference type="ARBA" id="ARBA00022726"/>
    </source>
</evidence>
<comment type="caution">
    <text evidence="7">The sequence shown here is derived from an EMBL/GenBank/DDBJ whole genome shotgun (WGS) entry which is preliminary data.</text>
</comment>
<dbReference type="Pfam" id="PF01048">
    <property type="entry name" value="PNP_UDP_1"/>
    <property type="match status" value="1"/>
</dbReference>